<dbReference type="InParanoid" id="A0LLG6"/>
<proteinExistence type="predicted"/>
<gene>
    <name evidence="2" type="ordered locus">Sfum_2590</name>
</gene>
<evidence type="ECO:0000313" key="3">
    <source>
        <dbReference type="Proteomes" id="UP000001784"/>
    </source>
</evidence>
<dbReference type="KEGG" id="sfu:Sfum_2590"/>
<dbReference type="Proteomes" id="UP000001784">
    <property type="component" value="Chromosome"/>
</dbReference>
<sequence>MNAPVRSRNSIQYVYILEMFIYTLFLLLLQAGFFARLPYPALRADVLLPLMFGVAAEWPPVPSLLWACFWGFAVDVLSGGFWGLHVGSYAVAICMVNIAADRIGFENPIYQMSMAGLCALGQSAALGLYMSFEPLTFLASASVWTSLLIRSALMTVLTPFVIYPVWSLKKMLR</sequence>
<keyword evidence="1" id="KW-1133">Transmembrane helix</keyword>
<dbReference type="STRING" id="335543.Sfum_2590"/>
<protein>
    <recommendedName>
        <fullName evidence="4">Rod shape-determining protein MreD</fullName>
    </recommendedName>
</protein>
<reference evidence="2 3" key="1">
    <citation type="submission" date="2006-10" db="EMBL/GenBank/DDBJ databases">
        <title>Complete sequence of Syntrophobacter fumaroxidans MPOB.</title>
        <authorList>
            <consortium name="US DOE Joint Genome Institute"/>
            <person name="Copeland A."/>
            <person name="Lucas S."/>
            <person name="Lapidus A."/>
            <person name="Barry K."/>
            <person name="Detter J.C."/>
            <person name="Glavina del Rio T."/>
            <person name="Hammon N."/>
            <person name="Israni S."/>
            <person name="Pitluck S."/>
            <person name="Goltsman E.G."/>
            <person name="Martinez M."/>
            <person name="Schmutz J."/>
            <person name="Larimer F."/>
            <person name="Land M."/>
            <person name="Hauser L."/>
            <person name="Kyrpides N."/>
            <person name="Kim E."/>
            <person name="Boone D.R."/>
            <person name="Brockman F."/>
            <person name="Culley D."/>
            <person name="Ferry J."/>
            <person name="Gunsalus R."/>
            <person name="McInerney M.J."/>
            <person name="Morrison M."/>
            <person name="Plugge C."/>
            <person name="Rohlin L."/>
            <person name="Scholten J."/>
            <person name="Sieber J."/>
            <person name="Stams A.J.M."/>
            <person name="Worm P."/>
            <person name="Henstra A.M."/>
            <person name="Richardson P."/>
        </authorList>
    </citation>
    <scope>NUCLEOTIDE SEQUENCE [LARGE SCALE GENOMIC DNA]</scope>
    <source>
        <strain evidence="3">DSM 10017 / MPOB</strain>
    </source>
</reference>
<evidence type="ECO:0000313" key="2">
    <source>
        <dbReference type="EMBL" id="ABK18268.1"/>
    </source>
</evidence>
<feature type="transmembrane region" description="Helical" evidence="1">
    <location>
        <begin position="12"/>
        <end position="34"/>
    </location>
</feature>
<keyword evidence="1" id="KW-0812">Transmembrane</keyword>
<keyword evidence="3" id="KW-1185">Reference proteome</keyword>
<name>A0LLG6_SYNFM</name>
<evidence type="ECO:0008006" key="4">
    <source>
        <dbReference type="Google" id="ProtNLM"/>
    </source>
</evidence>
<evidence type="ECO:0000256" key="1">
    <source>
        <dbReference type="SAM" id="Phobius"/>
    </source>
</evidence>
<dbReference type="OrthoDB" id="5520725at2"/>
<dbReference type="RefSeq" id="WP_011699436.1">
    <property type="nucleotide sequence ID" value="NC_008554.1"/>
</dbReference>
<dbReference type="AlphaFoldDB" id="A0LLG6"/>
<dbReference type="HOGENOM" id="CLU_1546813_0_0_7"/>
<organism evidence="2 3">
    <name type="scientific">Syntrophobacter fumaroxidans (strain DSM 10017 / MPOB)</name>
    <dbReference type="NCBI Taxonomy" id="335543"/>
    <lineage>
        <taxon>Bacteria</taxon>
        <taxon>Pseudomonadati</taxon>
        <taxon>Thermodesulfobacteriota</taxon>
        <taxon>Syntrophobacteria</taxon>
        <taxon>Syntrophobacterales</taxon>
        <taxon>Syntrophobacteraceae</taxon>
        <taxon>Syntrophobacter</taxon>
    </lineage>
</organism>
<feature type="transmembrane region" description="Helical" evidence="1">
    <location>
        <begin position="144"/>
        <end position="166"/>
    </location>
</feature>
<keyword evidence="1" id="KW-0472">Membrane</keyword>
<feature type="transmembrane region" description="Helical" evidence="1">
    <location>
        <begin position="112"/>
        <end position="132"/>
    </location>
</feature>
<accession>A0LLG6</accession>
<dbReference type="EMBL" id="CP000478">
    <property type="protein sequence ID" value="ABK18268.1"/>
    <property type="molecule type" value="Genomic_DNA"/>
</dbReference>
<feature type="transmembrane region" description="Helical" evidence="1">
    <location>
        <begin position="79"/>
        <end position="100"/>
    </location>
</feature>